<comment type="caution">
    <text evidence="5">The sequence shown here is derived from an EMBL/GenBank/DDBJ whole genome shotgun (WGS) entry which is preliminary data.</text>
</comment>
<feature type="compositionally biased region" description="Polar residues" evidence="3">
    <location>
        <begin position="243"/>
        <end position="257"/>
    </location>
</feature>
<protein>
    <recommendedName>
        <fullName evidence="4">PLAT domain-containing protein</fullName>
    </recommendedName>
</protein>
<evidence type="ECO:0000256" key="3">
    <source>
        <dbReference type="SAM" id="MobiDB-lite"/>
    </source>
</evidence>
<feature type="compositionally biased region" description="Polar residues" evidence="3">
    <location>
        <begin position="858"/>
        <end position="867"/>
    </location>
</feature>
<dbReference type="AlphaFoldDB" id="A0AAD9JYT4"/>
<feature type="region of interest" description="Disordered" evidence="3">
    <location>
        <begin position="316"/>
        <end position="356"/>
    </location>
</feature>
<gene>
    <name evidence="5" type="ORF">LSH36_127g03061</name>
</gene>
<feature type="repeat" description="ANK" evidence="1">
    <location>
        <begin position="786"/>
        <end position="818"/>
    </location>
</feature>
<feature type="compositionally biased region" description="Basic and acidic residues" evidence="3">
    <location>
        <begin position="902"/>
        <end position="945"/>
    </location>
</feature>
<feature type="region of interest" description="Disordered" evidence="3">
    <location>
        <begin position="178"/>
        <end position="272"/>
    </location>
</feature>
<evidence type="ECO:0000313" key="6">
    <source>
        <dbReference type="Proteomes" id="UP001208570"/>
    </source>
</evidence>
<feature type="domain" description="PLAT" evidence="4">
    <location>
        <begin position="364"/>
        <end position="482"/>
    </location>
</feature>
<evidence type="ECO:0000256" key="1">
    <source>
        <dbReference type="PROSITE-ProRule" id="PRU00023"/>
    </source>
</evidence>
<dbReference type="Gene3D" id="2.40.180.10">
    <property type="entry name" value="Catalase core domain"/>
    <property type="match status" value="1"/>
</dbReference>
<sequence>MSSQDVIKAVSKKLKYYFEVKRLEDGFDLSGPDCPRLDHPPLKARPTLMYDGLHDRPLKHYFNRDEIRVALTQFKAKGDATSREAAIKKLVGRYMRKYHFVNSSLSGAFYNQDKKGGRKLRREVQGYGIPLRKTSQQHRGGYPVLRSVPSQYASRSEADRLINVASKILMAVETVDLGDNKNRPKSAASSEQEVDSEQLPVLRYSNRPQTSKSRRGRNSYTANPKGRQASANGSRRQEDQPDSAYSTRPGTGSTSPDHTAEGEESDHSEKDIKPWLRHEIQKCSNDQEDETWVRNVNPTETYVTSTSRVVVEEFSPRSGSPFIDTNADKDSSVAPHKNNSKKSTTEETHKYDPSDNIIHDGKLTKYRVHVFTGQTIGAGTKADIKISLVGERGRTEEMILDKSRTHKVKFQKGQEDIFDIDCYFVGKLQKIFIGHDQKEMGTDWFLDHVVVKDLDQCYQYYVNCDTWLSYRSGDKLTFKSFPIKTSSKYLHEEEEDRSQNYEEQQETHIAIVHTKPKVVEPAPLQEQTFTMEGRDSERGTSIRTKYSDNTPTLTSTDSDTTTTYTTSDTTPHQYTPRGFNRTNVVSPNILPKKKSDDFFDQQVTNKDYSSVIESLSVTTDLDNQDRFESSQQPYSDRERVHQPMTLRPVESSMDQTGEPNDVKGHADSSDSEDEKERFMTTIIKADDKQMLFDSVRNGDLAIVKDIIGRHSEWKNENDERDWSILHIAADAGHTDIVQWLTMLVVDLETETPTGYTPMHLAAMRGHVDCLRILFSMGAAVNSRNNNGETPLYMAAKHGHLEAVKYLVSNKAEVEIRDVLGNSAMDVAKSSGLPGARQCYHYLQQCLGEINAKKKAAAESTSQGTAQQSARSTSSLDSSSSSSSFSSTSSSSSSSSYTVSVKQPKDEEKQKHDEEIKEKKRLYEEQQAKMADKHMTFMDSIRSDMN</sequence>
<evidence type="ECO:0000259" key="4">
    <source>
        <dbReference type="PROSITE" id="PS50095"/>
    </source>
</evidence>
<dbReference type="PROSITE" id="PS50088">
    <property type="entry name" value="ANK_REPEAT"/>
    <property type="match status" value="2"/>
</dbReference>
<dbReference type="Proteomes" id="UP001208570">
    <property type="component" value="Unassembled WGS sequence"/>
</dbReference>
<feature type="repeat" description="ANK" evidence="1">
    <location>
        <begin position="753"/>
        <end position="785"/>
    </location>
</feature>
<dbReference type="EMBL" id="JAODUP010000127">
    <property type="protein sequence ID" value="KAK2160725.1"/>
    <property type="molecule type" value="Genomic_DNA"/>
</dbReference>
<accession>A0AAD9JYT4</accession>
<dbReference type="Pfam" id="PF00023">
    <property type="entry name" value="Ank"/>
    <property type="match status" value="1"/>
</dbReference>
<dbReference type="Pfam" id="PF12796">
    <property type="entry name" value="Ank_2"/>
    <property type="match status" value="1"/>
</dbReference>
<dbReference type="PROSITE" id="PS50095">
    <property type="entry name" value="PLAT"/>
    <property type="match status" value="1"/>
</dbReference>
<dbReference type="Gene3D" id="1.25.40.20">
    <property type="entry name" value="Ankyrin repeat-containing domain"/>
    <property type="match status" value="1"/>
</dbReference>
<dbReference type="SMART" id="SM00308">
    <property type="entry name" value="LH2"/>
    <property type="match status" value="1"/>
</dbReference>
<dbReference type="InterPro" id="IPR052970">
    <property type="entry name" value="Inner_ear_hair_cell_LOXHD"/>
</dbReference>
<dbReference type="SUPFAM" id="SSF48403">
    <property type="entry name" value="Ankyrin repeat"/>
    <property type="match status" value="1"/>
</dbReference>
<dbReference type="SMART" id="SM00248">
    <property type="entry name" value="ANK"/>
    <property type="match status" value="5"/>
</dbReference>
<keyword evidence="1" id="KW-0040">ANK repeat</keyword>
<comment type="caution">
    <text evidence="2">Lacks conserved residue(s) required for the propagation of feature annotation.</text>
</comment>
<dbReference type="PANTHER" id="PTHR45901">
    <property type="entry name" value="PROTEIN CBG12474"/>
    <property type="match status" value="1"/>
</dbReference>
<feature type="compositionally biased region" description="Basic and acidic residues" evidence="3">
    <location>
        <begin position="258"/>
        <end position="272"/>
    </location>
</feature>
<dbReference type="InterPro" id="IPR001024">
    <property type="entry name" value="PLAT/LH2_dom"/>
</dbReference>
<keyword evidence="6" id="KW-1185">Reference proteome</keyword>
<feature type="compositionally biased region" description="Low complexity" evidence="3">
    <location>
        <begin position="547"/>
        <end position="570"/>
    </location>
</feature>
<feature type="compositionally biased region" description="Basic and acidic residues" evidence="3">
    <location>
        <begin position="343"/>
        <end position="356"/>
    </location>
</feature>
<feature type="compositionally biased region" description="Low complexity" evidence="3">
    <location>
        <begin position="868"/>
        <end position="899"/>
    </location>
</feature>
<dbReference type="InterPro" id="IPR002110">
    <property type="entry name" value="Ankyrin_rpt"/>
</dbReference>
<reference evidence="5" key="1">
    <citation type="journal article" date="2023" name="Mol. Biol. Evol.">
        <title>Third-Generation Sequencing Reveals the Adaptive Role of the Epigenome in Three Deep-Sea Polychaetes.</title>
        <authorList>
            <person name="Perez M."/>
            <person name="Aroh O."/>
            <person name="Sun Y."/>
            <person name="Lan Y."/>
            <person name="Juniper S.K."/>
            <person name="Young C.R."/>
            <person name="Angers B."/>
            <person name="Qian P.Y."/>
        </authorList>
    </citation>
    <scope>NUCLEOTIDE SEQUENCE</scope>
    <source>
        <strain evidence="5">P08H-3</strain>
    </source>
</reference>
<dbReference type="PROSITE" id="PS50297">
    <property type="entry name" value="ANK_REP_REGION"/>
    <property type="match status" value="2"/>
</dbReference>
<dbReference type="InterPro" id="IPR036770">
    <property type="entry name" value="Ankyrin_rpt-contain_sf"/>
</dbReference>
<feature type="region of interest" description="Disordered" evidence="3">
    <location>
        <begin position="531"/>
        <end position="596"/>
    </location>
</feature>
<evidence type="ECO:0000313" key="5">
    <source>
        <dbReference type="EMBL" id="KAK2160725.1"/>
    </source>
</evidence>
<dbReference type="Pfam" id="PF01477">
    <property type="entry name" value="PLAT"/>
    <property type="match status" value="1"/>
</dbReference>
<proteinExistence type="predicted"/>
<dbReference type="PANTHER" id="PTHR45901:SF3">
    <property type="entry name" value="LIPOXYGENASE HOMOLOGY DOMAIN-CONTAINING PROTEIN 1"/>
    <property type="match status" value="1"/>
</dbReference>
<feature type="compositionally biased region" description="Basic and acidic residues" evidence="3">
    <location>
        <begin position="660"/>
        <end position="675"/>
    </location>
</feature>
<feature type="region of interest" description="Disordered" evidence="3">
    <location>
        <begin position="858"/>
        <end position="945"/>
    </location>
</feature>
<feature type="region of interest" description="Disordered" evidence="3">
    <location>
        <begin position="622"/>
        <end position="675"/>
    </location>
</feature>
<name>A0AAD9JYT4_9ANNE</name>
<evidence type="ECO:0000256" key="2">
    <source>
        <dbReference type="PROSITE-ProRule" id="PRU00152"/>
    </source>
</evidence>
<dbReference type="SUPFAM" id="SSF49723">
    <property type="entry name" value="Lipase/lipooxygenase domain (PLAT/LH2 domain)"/>
    <property type="match status" value="1"/>
</dbReference>
<organism evidence="5 6">
    <name type="scientific">Paralvinella palmiformis</name>
    <dbReference type="NCBI Taxonomy" id="53620"/>
    <lineage>
        <taxon>Eukaryota</taxon>
        <taxon>Metazoa</taxon>
        <taxon>Spiralia</taxon>
        <taxon>Lophotrochozoa</taxon>
        <taxon>Annelida</taxon>
        <taxon>Polychaeta</taxon>
        <taxon>Sedentaria</taxon>
        <taxon>Canalipalpata</taxon>
        <taxon>Terebellida</taxon>
        <taxon>Terebelliformia</taxon>
        <taxon>Alvinellidae</taxon>
        <taxon>Paralvinella</taxon>
    </lineage>
</organism>
<dbReference type="InterPro" id="IPR036392">
    <property type="entry name" value="PLAT/LH2_dom_sf"/>
</dbReference>